<dbReference type="Proteomes" id="UP001164250">
    <property type="component" value="Chromosome 15"/>
</dbReference>
<organism evidence="1 2">
    <name type="scientific">Pistacia atlantica</name>
    <dbReference type="NCBI Taxonomy" id="434234"/>
    <lineage>
        <taxon>Eukaryota</taxon>
        <taxon>Viridiplantae</taxon>
        <taxon>Streptophyta</taxon>
        <taxon>Embryophyta</taxon>
        <taxon>Tracheophyta</taxon>
        <taxon>Spermatophyta</taxon>
        <taxon>Magnoliopsida</taxon>
        <taxon>eudicotyledons</taxon>
        <taxon>Gunneridae</taxon>
        <taxon>Pentapetalae</taxon>
        <taxon>rosids</taxon>
        <taxon>malvids</taxon>
        <taxon>Sapindales</taxon>
        <taxon>Anacardiaceae</taxon>
        <taxon>Pistacia</taxon>
    </lineage>
</organism>
<evidence type="ECO:0000313" key="2">
    <source>
        <dbReference type="Proteomes" id="UP001164250"/>
    </source>
</evidence>
<proteinExistence type="predicted"/>
<keyword evidence="2" id="KW-1185">Reference proteome</keyword>
<accession>A0ACC0ZVJ8</accession>
<reference evidence="2" key="1">
    <citation type="journal article" date="2023" name="G3 (Bethesda)">
        <title>Genome assembly and association tests identify interacting loci associated with vigor, precocity, and sex in interspecific pistachio rootstocks.</title>
        <authorList>
            <person name="Palmer W."/>
            <person name="Jacygrad E."/>
            <person name="Sagayaradj S."/>
            <person name="Cavanaugh K."/>
            <person name="Han R."/>
            <person name="Bertier L."/>
            <person name="Beede B."/>
            <person name="Kafkas S."/>
            <person name="Golino D."/>
            <person name="Preece J."/>
            <person name="Michelmore R."/>
        </authorList>
    </citation>
    <scope>NUCLEOTIDE SEQUENCE [LARGE SCALE GENOMIC DNA]</scope>
</reference>
<comment type="caution">
    <text evidence="1">The sequence shown here is derived from an EMBL/GenBank/DDBJ whole genome shotgun (WGS) entry which is preliminary data.</text>
</comment>
<evidence type="ECO:0000313" key="1">
    <source>
        <dbReference type="EMBL" id="KAJ0076238.1"/>
    </source>
</evidence>
<name>A0ACC0ZVJ8_9ROSI</name>
<gene>
    <name evidence="1" type="ORF">Patl1_34784</name>
</gene>
<protein>
    <submittedName>
        <fullName evidence="1">Uncharacterized protein</fullName>
    </submittedName>
</protein>
<dbReference type="EMBL" id="CM047910">
    <property type="protein sequence ID" value="KAJ0076238.1"/>
    <property type="molecule type" value="Genomic_DNA"/>
</dbReference>
<sequence length="56" mass="6695">MLTRKRPTDDMFDGELTLHKWVKSHYYERAEKVINSSLVRTSRETSPLKKERGMLQ</sequence>